<dbReference type="Gene3D" id="3.40.140.10">
    <property type="entry name" value="Cytidine Deaminase, domain 2"/>
    <property type="match status" value="1"/>
</dbReference>
<dbReference type="PANTHER" id="PTHR38011">
    <property type="entry name" value="DIHYDROFOLATE REDUCTASE FAMILY PROTEIN (AFU_ORTHOLOGUE AFUA_8G06820)"/>
    <property type="match status" value="1"/>
</dbReference>
<evidence type="ECO:0000256" key="14">
    <source>
        <dbReference type="PIRSR" id="PIRSR006769-2"/>
    </source>
</evidence>
<feature type="binding site" evidence="14">
    <location>
        <position position="214"/>
    </location>
    <ligand>
        <name>substrate</name>
    </ligand>
</feature>
<dbReference type="CDD" id="cd01284">
    <property type="entry name" value="Riboflavin_deaminase-reductase"/>
    <property type="match status" value="1"/>
</dbReference>
<dbReference type="GO" id="GO:0009231">
    <property type="term" value="P:riboflavin biosynthetic process"/>
    <property type="evidence" value="ECO:0007669"/>
    <property type="project" value="UniProtKB-UniPathway"/>
</dbReference>
<comment type="similarity">
    <text evidence="4 12">In the N-terminal section; belongs to the cytidine and deoxycytidylate deaminase family.</text>
</comment>
<dbReference type="Proteomes" id="UP000468581">
    <property type="component" value="Unassembled WGS sequence"/>
</dbReference>
<feature type="binding site" evidence="14">
    <location>
        <position position="206"/>
    </location>
    <ligand>
        <name>substrate</name>
    </ligand>
</feature>
<evidence type="ECO:0000256" key="9">
    <source>
        <dbReference type="ARBA" id="ARBA00022857"/>
    </source>
</evidence>
<feature type="binding site" evidence="14">
    <location>
        <position position="157"/>
    </location>
    <ligand>
        <name>NADP(+)</name>
        <dbReference type="ChEBI" id="CHEBI:58349"/>
    </ligand>
</feature>
<keyword evidence="6 12" id="KW-0686">Riboflavin biosynthesis</keyword>
<proteinExistence type="inferred from homology"/>
<dbReference type="EC" id="3.5.4.26" evidence="12"/>
<organism evidence="17 18">
    <name type="scientific">Leptobacterium flavescens</name>
    <dbReference type="NCBI Taxonomy" id="472055"/>
    <lineage>
        <taxon>Bacteria</taxon>
        <taxon>Pseudomonadati</taxon>
        <taxon>Bacteroidota</taxon>
        <taxon>Flavobacteriia</taxon>
        <taxon>Flavobacteriales</taxon>
        <taxon>Flavobacteriaceae</taxon>
        <taxon>Leptobacterium</taxon>
    </lineage>
</organism>
<gene>
    <name evidence="17" type="primary">ribD</name>
    <name evidence="17" type="ORF">GWK08_07590</name>
</gene>
<keyword evidence="18" id="KW-1185">Reference proteome</keyword>
<evidence type="ECO:0000256" key="8">
    <source>
        <dbReference type="ARBA" id="ARBA00022833"/>
    </source>
</evidence>
<accession>A0A6P0USF1</accession>
<dbReference type="GO" id="GO:0008270">
    <property type="term" value="F:zinc ion binding"/>
    <property type="evidence" value="ECO:0007669"/>
    <property type="project" value="InterPro"/>
</dbReference>
<evidence type="ECO:0000256" key="15">
    <source>
        <dbReference type="PIRSR" id="PIRSR006769-3"/>
    </source>
</evidence>
<dbReference type="InterPro" id="IPR002125">
    <property type="entry name" value="CMP_dCMP_dom"/>
</dbReference>
<comment type="catalytic activity">
    <reaction evidence="12">
        <text>2,5-diamino-6-hydroxy-4-(5-phosphoribosylamino)-pyrimidine + H2O + H(+) = 5-amino-6-(5-phospho-D-ribosylamino)uracil + NH4(+)</text>
        <dbReference type="Rhea" id="RHEA:21868"/>
        <dbReference type="ChEBI" id="CHEBI:15377"/>
        <dbReference type="ChEBI" id="CHEBI:15378"/>
        <dbReference type="ChEBI" id="CHEBI:28938"/>
        <dbReference type="ChEBI" id="CHEBI:58453"/>
        <dbReference type="ChEBI" id="CHEBI:58614"/>
        <dbReference type="EC" id="3.5.4.26"/>
    </reaction>
</comment>
<dbReference type="InterPro" id="IPR024072">
    <property type="entry name" value="DHFR-like_dom_sf"/>
</dbReference>
<keyword evidence="8 12" id="KW-0862">Zinc</keyword>
<feature type="binding site" evidence="15">
    <location>
        <position position="78"/>
    </location>
    <ligand>
        <name>Zn(2+)</name>
        <dbReference type="ChEBI" id="CHEBI:29105"/>
        <note>catalytic</note>
    </ligand>
</feature>
<comment type="pathway">
    <text evidence="2 12">Cofactor biosynthesis; riboflavin biosynthesis; 5-amino-6-(D-ribitylamino)uracil from GTP: step 2/4.</text>
</comment>
<evidence type="ECO:0000256" key="10">
    <source>
        <dbReference type="ARBA" id="ARBA00023002"/>
    </source>
</evidence>
<feature type="binding site" evidence="14">
    <location>
        <position position="294"/>
    </location>
    <ligand>
        <name>substrate</name>
    </ligand>
</feature>
<evidence type="ECO:0000256" key="6">
    <source>
        <dbReference type="ARBA" id="ARBA00022619"/>
    </source>
</evidence>
<evidence type="ECO:0000256" key="5">
    <source>
        <dbReference type="ARBA" id="ARBA00007417"/>
    </source>
</evidence>
<evidence type="ECO:0000256" key="7">
    <source>
        <dbReference type="ARBA" id="ARBA00022723"/>
    </source>
</evidence>
<dbReference type="PANTHER" id="PTHR38011:SF7">
    <property type="entry name" value="2,5-DIAMINO-6-RIBOSYLAMINO-4(3H)-PYRIMIDINONE 5'-PHOSPHATE REDUCTASE"/>
    <property type="match status" value="1"/>
</dbReference>
<keyword evidence="7 12" id="KW-0479">Metal-binding</keyword>
<evidence type="ECO:0000256" key="2">
    <source>
        <dbReference type="ARBA" id="ARBA00004882"/>
    </source>
</evidence>
<dbReference type="PROSITE" id="PS51747">
    <property type="entry name" value="CYT_DCMP_DEAMINASES_2"/>
    <property type="match status" value="1"/>
</dbReference>
<keyword evidence="12 17" id="KW-0378">Hydrolase</keyword>
<dbReference type="PIRSF" id="PIRSF006769">
    <property type="entry name" value="RibD"/>
    <property type="match status" value="1"/>
</dbReference>
<dbReference type="GO" id="GO:0008703">
    <property type="term" value="F:5-amino-6-(5-phosphoribosylamino)uracil reductase activity"/>
    <property type="evidence" value="ECO:0007669"/>
    <property type="project" value="UniProtKB-EC"/>
</dbReference>
<keyword evidence="10 12" id="KW-0560">Oxidoreductase</keyword>
<comment type="similarity">
    <text evidence="5 12">In the C-terminal section; belongs to the HTP reductase family.</text>
</comment>
<keyword evidence="11" id="KW-0511">Multifunctional enzyme</keyword>
<evidence type="ECO:0000313" key="17">
    <source>
        <dbReference type="EMBL" id="NER13296.1"/>
    </source>
</evidence>
<dbReference type="InterPro" id="IPR004794">
    <property type="entry name" value="Eubact_RibD"/>
</dbReference>
<dbReference type="PROSITE" id="PS00903">
    <property type="entry name" value="CYT_DCMP_DEAMINASES_1"/>
    <property type="match status" value="1"/>
</dbReference>
<dbReference type="EC" id="1.1.1.193" evidence="12"/>
<dbReference type="InterPro" id="IPR016192">
    <property type="entry name" value="APOBEC/CMP_deaminase_Zn-bd"/>
</dbReference>
<dbReference type="NCBIfam" id="TIGR00326">
    <property type="entry name" value="eubact_ribD"/>
    <property type="match status" value="1"/>
</dbReference>
<evidence type="ECO:0000256" key="11">
    <source>
        <dbReference type="ARBA" id="ARBA00023268"/>
    </source>
</evidence>
<evidence type="ECO:0000256" key="1">
    <source>
        <dbReference type="ARBA" id="ARBA00002151"/>
    </source>
</evidence>
<dbReference type="UniPathway" id="UPA00275">
    <property type="reaction ID" value="UER00401"/>
</dbReference>
<dbReference type="Pfam" id="PF01872">
    <property type="entry name" value="RibD_C"/>
    <property type="match status" value="1"/>
</dbReference>
<reference evidence="17 18" key="1">
    <citation type="submission" date="2020-01" db="EMBL/GenBank/DDBJ databases">
        <title>Leptobacterium flavescens.</title>
        <authorList>
            <person name="Wang G."/>
        </authorList>
    </citation>
    <scope>NUCLEOTIDE SEQUENCE [LARGE SCALE GENOMIC DNA]</scope>
    <source>
        <strain evidence="17 18">KCTC 22160</strain>
    </source>
</reference>
<protein>
    <recommendedName>
        <fullName evidence="12">Riboflavin biosynthesis protein RibD</fullName>
    </recommendedName>
    <domain>
        <recommendedName>
            <fullName evidence="12">Diaminohydroxyphosphoribosylaminopyrimidine deaminase</fullName>
            <shortName evidence="12">DRAP deaminase</shortName>
            <ecNumber evidence="12">3.5.4.26</ecNumber>
        </recommendedName>
        <alternativeName>
            <fullName evidence="12">Riboflavin-specific deaminase</fullName>
        </alternativeName>
    </domain>
    <domain>
        <recommendedName>
            <fullName evidence="12">5-amino-6-(5-phosphoribosylamino)uracil reductase</fullName>
            <ecNumber evidence="12">1.1.1.193</ecNumber>
        </recommendedName>
        <alternativeName>
            <fullName evidence="12">HTP reductase</fullName>
        </alternativeName>
    </domain>
</protein>
<evidence type="ECO:0000313" key="18">
    <source>
        <dbReference type="Proteomes" id="UP000468581"/>
    </source>
</evidence>
<evidence type="ECO:0000256" key="13">
    <source>
        <dbReference type="PIRSR" id="PIRSR006769-1"/>
    </source>
</evidence>
<evidence type="ECO:0000259" key="16">
    <source>
        <dbReference type="PROSITE" id="PS51747"/>
    </source>
</evidence>
<feature type="active site" description="Proton donor" evidence="13">
    <location>
        <position position="53"/>
    </location>
</feature>
<evidence type="ECO:0000256" key="4">
    <source>
        <dbReference type="ARBA" id="ARBA00005259"/>
    </source>
</evidence>
<feature type="binding site" evidence="14">
    <location>
        <position position="217"/>
    </location>
    <ligand>
        <name>substrate</name>
    </ligand>
</feature>
<dbReference type="SUPFAM" id="SSF53927">
    <property type="entry name" value="Cytidine deaminase-like"/>
    <property type="match status" value="1"/>
</dbReference>
<evidence type="ECO:0000256" key="12">
    <source>
        <dbReference type="PIRNR" id="PIRNR006769"/>
    </source>
</evidence>
<dbReference type="RefSeq" id="WP_163606340.1">
    <property type="nucleotide sequence ID" value="NZ_JAABOO010000002.1"/>
</dbReference>
<name>A0A6P0USF1_9FLAO</name>
<comment type="function">
    <text evidence="1 12">Converts 2,5-diamino-6-(ribosylamino)-4(3h)-pyrimidinone 5'-phosphate into 5-amino-6-(ribosylamino)-2,4(1h,3h)-pyrimidinedione 5'-phosphate.</text>
</comment>
<comment type="cofactor">
    <cofactor evidence="12 15">
        <name>Zn(2+)</name>
        <dbReference type="ChEBI" id="CHEBI:29105"/>
    </cofactor>
    <text evidence="12 15">Binds 1 zinc ion.</text>
</comment>
<dbReference type="InterPro" id="IPR002734">
    <property type="entry name" value="RibDG_C"/>
</dbReference>
<feature type="binding site" evidence="15">
    <location>
        <position position="87"/>
    </location>
    <ligand>
        <name>Zn(2+)</name>
        <dbReference type="ChEBI" id="CHEBI:29105"/>
        <note>catalytic</note>
    </ligand>
</feature>
<dbReference type="GO" id="GO:0008835">
    <property type="term" value="F:diaminohydroxyphosphoribosylaminopyrimidine deaminase activity"/>
    <property type="evidence" value="ECO:0007669"/>
    <property type="project" value="UniProtKB-EC"/>
</dbReference>
<comment type="pathway">
    <text evidence="3 12">Cofactor biosynthesis; riboflavin biosynthesis; 5-amino-6-(D-ribitylamino)uracil from GTP: step 3/4.</text>
</comment>
<dbReference type="EMBL" id="JAABOO010000002">
    <property type="protein sequence ID" value="NER13296.1"/>
    <property type="molecule type" value="Genomic_DNA"/>
</dbReference>
<keyword evidence="9 12" id="KW-0521">NADP</keyword>
<feature type="domain" description="CMP/dCMP-type deaminase" evidence="16">
    <location>
        <begin position="2"/>
        <end position="118"/>
    </location>
</feature>
<sequence length="351" mass="38846">MKIHEKYINRCIELAKNGLPAAIPNPSVGAVIVHNEKIIGEGYTSPYGGPHAEVNAINSVKQPSLLPESTIYVSLEPCSHFGKTPPCSDLIIAKKIKKVVIGTTDPHDKVSGNGIRKLQAAGCEVNVGVLEKECIDVNRRFFTFHTKKRPYIILKWAQSNDGFISPETAVKDISEAKPHWITNAYSRQLVHKWRSEESGILVGTNTVINDNPKLNTRSWNGKDPVRVILDPKGRIPHTYAVYDGTVNTIVLSGEKGSVPENKNISLEKMDFTTNVGNQICDILYKHQVQSVIIEGGAQTLNTFIEEGLWDEARVFTGSSDLKSGLRAPELNANTKEEHDIKGDRLSIYRNT</sequence>
<feature type="binding site" evidence="14">
    <location>
        <position position="180"/>
    </location>
    <ligand>
        <name>NADP(+)</name>
        <dbReference type="ChEBI" id="CHEBI:58349"/>
    </ligand>
</feature>
<feature type="binding site" evidence="14">
    <location>
        <position position="210"/>
    </location>
    <ligand>
        <name>NADP(+)</name>
        <dbReference type="ChEBI" id="CHEBI:58349"/>
    </ligand>
</feature>
<dbReference type="Gene3D" id="3.40.430.10">
    <property type="entry name" value="Dihydrofolate Reductase, subunit A"/>
    <property type="match status" value="1"/>
</dbReference>
<feature type="binding site" evidence="14">
    <location>
        <position position="194"/>
    </location>
    <ligand>
        <name>substrate</name>
    </ligand>
</feature>
<feature type="binding site" evidence="15">
    <location>
        <position position="51"/>
    </location>
    <ligand>
        <name>Zn(2+)</name>
        <dbReference type="ChEBI" id="CHEBI:29105"/>
        <note>catalytic</note>
    </ligand>
</feature>
<comment type="catalytic activity">
    <reaction evidence="12">
        <text>5-amino-6-(5-phospho-D-ribitylamino)uracil + NADP(+) = 5-amino-6-(5-phospho-D-ribosylamino)uracil + NADPH + H(+)</text>
        <dbReference type="Rhea" id="RHEA:17845"/>
        <dbReference type="ChEBI" id="CHEBI:15378"/>
        <dbReference type="ChEBI" id="CHEBI:57783"/>
        <dbReference type="ChEBI" id="CHEBI:58349"/>
        <dbReference type="ChEBI" id="CHEBI:58421"/>
        <dbReference type="ChEBI" id="CHEBI:58453"/>
        <dbReference type="EC" id="1.1.1.193"/>
    </reaction>
</comment>
<comment type="caution">
    <text evidence="17">The sequence shown here is derived from an EMBL/GenBank/DDBJ whole genome shotgun (WGS) entry which is preliminary data.</text>
</comment>
<dbReference type="AlphaFoldDB" id="A0A6P0USF1"/>
<dbReference type="InterPro" id="IPR016193">
    <property type="entry name" value="Cytidine_deaminase-like"/>
</dbReference>
<dbReference type="InterPro" id="IPR050765">
    <property type="entry name" value="Riboflavin_Biosynth_HTPR"/>
</dbReference>
<dbReference type="Pfam" id="PF00383">
    <property type="entry name" value="dCMP_cyt_deam_1"/>
    <property type="match status" value="1"/>
</dbReference>
<evidence type="ECO:0000256" key="3">
    <source>
        <dbReference type="ARBA" id="ARBA00004910"/>
    </source>
</evidence>
<dbReference type="SUPFAM" id="SSF53597">
    <property type="entry name" value="Dihydrofolate reductase-like"/>
    <property type="match status" value="1"/>
</dbReference>